<dbReference type="EMBL" id="FNSL01000001">
    <property type="protein sequence ID" value="SEB75642.1"/>
    <property type="molecule type" value="Genomic_DNA"/>
</dbReference>
<dbReference type="SUPFAM" id="SSF53822">
    <property type="entry name" value="Periplasmic binding protein-like I"/>
    <property type="match status" value="1"/>
</dbReference>
<dbReference type="Gene3D" id="3.40.50.2300">
    <property type="match status" value="2"/>
</dbReference>
<sequence length="399" mass="44084">MFPSGPFAFWGTGVNTYPIGVLFSRSGGYSRPAEQGYFGALAAVADINADDAYPFRLEAHHADPKGNADRYAELCRDLIRQTGAQHIVGCTTSWSRKEVIPVVEKLDALLWYPCVYEGFEVSENLVYIAACANQQLVPLLDYIVPRFGARGFLTGANYIWGWETNRIARDVLTRSGGSVLGERYVPIGDDDIGHLIDEIREKRPDFILNNLIGNSSYAFLAAYQALGKEDPAFLPENCPVVSCNLCENETTRLGTIPEGQYTVSSYFRALASEENDRFAARMKAENPEQVADAFFVQAYAAVVMIADAIRRTGSDEAQRVLEAVREHETTTPLGSLRVDPATNHVSLHAHIGRTRADGDFEIVHHCSEAIAPDPFLTATPLDRLYANMAADARQLRVVR</sequence>
<keyword evidence="2" id="KW-1185">Reference proteome</keyword>
<organism evidence="1 2">
    <name type="scientific">Nitratireductor aquibiodomus</name>
    <dbReference type="NCBI Taxonomy" id="204799"/>
    <lineage>
        <taxon>Bacteria</taxon>
        <taxon>Pseudomonadati</taxon>
        <taxon>Pseudomonadota</taxon>
        <taxon>Alphaproteobacteria</taxon>
        <taxon>Hyphomicrobiales</taxon>
        <taxon>Phyllobacteriaceae</taxon>
        <taxon>Nitratireductor</taxon>
    </lineage>
</organism>
<gene>
    <name evidence="1" type="ORF">SAMN05216452_3053</name>
</gene>
<reference evidence="2" key="1">
    <citation type="submission" date="2016-10" db="EMBL/GenBank/DDBJ databases">
        <authorList>
            <person name="Varghese N."/>
            <person name="Submissions S."/>
        </authorList>
    </citation>
    <scope>NUCLEOTIDE SEQUENCE [LARGE SCALE GENOMIC DNA]</scope>
    <source>
        <strain evidence="2">ES.061</strain>
    </source>
</reference>
<protein>
    <submittedName>
        <fullName evidence="1">Amino acid/amide ABC transporter substrate-binding protein, HAAT family</fullName>
    </submittedName>
</protein>
<dbReference type="AlphaFoldDB" id="A0A1H4LZL5"/>
<dbReference type="CDD" id="cd06357">
    <property type="entry name" value="PBP1_AmiC"/>
    <property type="match status" value="1"/>
</dbReference>
<dbReference type="InterPro" id="IPR039570">
    <property type="entry name" value="AmiC_PBP1"/>
</dbReference>
<dbReference type="PANTHER" id="PTHR47628:SF1">
    <property type="entry name" value="ALIPHATIC AMIDASE EXPRESSION-REGULATING PROTEIN"/>
    <property type="match status" value="1"/>
</dbReference>
<dbReference type="GO" id="GO:0033218">
    <property type="term" value="F:amide binding"/>
    <property type="evidence" value="ECO:0007669"/>
    <property type="project" value="InterPro"/>
</dbReference>
<proteinExistence type="predicted"/>
<name>A0A1H4LZL5_9HYPH</name>
<evidence type="ECO:0000313" key="2">
    <source>
        <dbReference type="Proteomes" id="UP000199064"/>
    </source>
</evidence>
<dbReference type="Proteomes" id="UP000199064">
    <property type="component" value="Unassembled WGS sequence"/>
</dbReference>
<dbReference type="Pfam" id="PF13433">
    <property type="entry name" value="Peripla_BP_5"/>
    <property type="match status" value="1"/>
</dbReference>
<dbReference type="PANTHER" id="PTHR47628">
    <property type="match status" value="1"/>
</dbReference>
<dbReference type="InterPro" id="IPR028082">
    <property type="entry name" value="Peripla_BP_I"/>
</dbReference>
<evidence type="ECO:0000313" key="1">
    <source>
        <dbReference type="EMBL" id="SEB75642.1"/>
    </source>
</evidence>
<accession>A0A1H4LZL5</accession>